<dbReference type="Proteomes" id="UP000522163">
    <property type="component" value="Unassembled WGS sequence"/>
</dbReference>
<dbReference type="SUPFAM" id="SSF53448">
    <property type="entry name" value="Nucleotide-diphospho-sugar transferases"/>
    <property type="match status" value="1"/>
</dbReference>
<keyword evidence="5" id="KW-1133">Transmembrane helix</keyword>
<dbReference type="InterPro" id="IPR001173">
    <property type="entry name" value="Glyco_trans_2-like"/>
</dbReference>
<keyword evidence="5" id="KW-0472">Membrane</keyword>
<dbReference type="RefSeq" id="WP_183681772.1">
    <property type="nucleotide sequence ID" value="NZ_JACHHH010000001.1"/>
</dbReference>
<evidence type="ECO:0000256" key="5">
    <source>
        <dbReference type="SAM" id="Phobius"/>
    </source>
</evidence>
<keyword evidence="5" id="KW-0812">Transmembrane</keyword>
<evidence type="ECO:0000256" key="1">
    <source>
        <dbReference type="ARBA" id="ARBA00004776"/>
    </source>
</evidence>
<dbReference type="GO" id="GO:0016757">
    <property type="term" value="F:glycosyltransferase activity"/>
    <property type="evidence" value="ECO:0007669"/>
    <property type="project" value="UniProtKB-KW"/>
</dbReference>
<dbReference type="Gene3D" id="3.90.550.10">
    <property type="entry name" value="Spore Coat Polysaccharide Biosynthesis Protein SpsA, Chain A"/>
    <property type="match status" value="1"/>
</dbReference>
<feature type="domain" description="Glycosyltransferase 2-like" evidence="6">
    <location>
        <begin position="5"/>
        <end position="152"/>
    </location>
</feature>
<evidence type="ECO:0000256" key="2">
    <source>
        <dbReference type="ARBA" id="ARBA00006739"/>
    </source>
</evidence>
<dbReference type="PANTHER" id="PTHR43179:SF12">
    <property type="entry name" value="GALACTOFURANOSYLTRANSFERASE GLFT2"/>
    <property type="match status" value="1"/>
</dbReference>
<sequence>MSCAIVILNYNDLENTLRLYKELKDFSVLTRIYIVDNASTDSSRQTLEKLQDHKCKLIFAKENKGYGAGNNLGFRAAFSEGMDYCFLANPDTRFQEAYFENVLSVFAKEKQVGLVSGRMKDPYGKQATAWPLQSFLKNLLSMGPFSKRIFSSLLFYPKAYLEQKPYVKVDVLHGSSLCISKEAFQKTGGYDEEFFLYEEEKVIGQKLRRAGYKSYLCTICSYLHEDSGSTKKSLKSLVQRQKLRQQSEALYARKYLHANFLQMLFLRLVQAVILGETLFYSLLLSK</sequence>
<proteinExistence type="inferred from homology"/>
<keyword evidence="4 7" id="KW-0808">Transferase</keyword>
<dbReference type="EMBL" id="JACHHH010000001">
    <property type="protein sequence ID" value="MBB6040235.1"/>
    <property type="molecule type" value="Genomic_DNA"/>
</dbReference>
<dbReference type="GeneID" id="85013768"/>
<dbReference type="AlphaFoldDB" id="A0A7W9W0V7"/>
<name>A0A7W9W0V7_9FIRM</name>
<dbReference type="PANTHER" id="PTHR43179">
    <property type="entry name" value="RHAMNOSYLTRANSFERASE WBBL"/>
    <property type="match status" value="1"/>
</dbReference>
<gene>
    <name evidence="7" type="ORF">HNQ46_000196</name>
</gene>
<evidence type="ECO:0000259" key="6">
    <source>
        <dbReference type="Pfam" id="PF00535"/>
    </source>
</evidence>
<accession>A0A7W9W0V7</accession>
<feature type="transmembrane region" description="Helical" evidence="5">
    <location>
        <begin position="264"/>
        <end position="283"/>
    </location>
</feature>
<comment type="pathway">
    <text evidence="1">Cell wall biogenesis; cell wall polysaccharide biosynthesis.</text>
</comment>
<dbReference type="InterPro" id="IPR029044">
    <property type="entry name" value="Nucleotide-diphossugar_trans"/>
</dbReference>
<comment type="similarity">
    <text evidence="2">Belongs to the glycosyltransferase 2 family.</text>
</comment>
<organism evidence="7 8">
    <name type="scientific">Oribacterium sinus</name>
    <dbReference type="NCBI Taxonomy" id="237576"/>
    <lineage>
        <taxon>Bacteria</taxon>
        <taxon>Bacillati</taxon>
        <taxon>Bacillota</taxon>
        <taxon>Clostridia</taxon>
        <taxon>Lachnospirales</taxon>
        <taxon>Lachnospiraceae</taxon>
        <taxon>Oribacterium</taxon>
    </lineage>
</organism>
<reference evidence="7 8" key="1">
    <citation type="submission" date="2020-08" db="EMBL/GenBank/DDBJ databases">
        <title>Genomic Encyclopedia of Type Strains, Phase IV (KMG-IV): sequencing the most valuable type-strain genomes for metagenomic binning, comparative biology and taxonomic classification.</title>
        <authorList>
            <person name="Goeker M."/>
        </authorList>
    </citation>
    <scope>NUCLEOTIDE SEQUENCE [LARGE SCALE GENOMIC DNA]</scope>
    <source>
        <strain evidence="7 8">DSM 17245</strain>
    </source>
</reference>
<evidence type="ECO:0000256" key="3">
    <source>
        <dbReference type="ARBA" id="ARBA00022676"/>
    </source>
</evidence>
<keyword evidence="3" id="KW-0328">Glycosyltransferase</keyword>
<comment type="caution">
    <text evidence="7">The sequence shown here is derived from an EMBL/GenBank/DDBJ whole genome shotgun (WGS) entry which is preliminary data.</text>
</comment>
<evidence type="ECO:0000256" key="4">
    <source>
        <dbReference type="ARBA" id="ARBA00022679"/>
    </source>
</evidence>
<evidence type="ECO:0000313" key="8">
    <source>
        <dbReference type="Proteomes" id="UP000522163"/>
    </source>
</evidence>
<dbReference type="Pfam" id="PF00535">
    <property type="entry name" value="Glycos_transf_2"/>
    <property type="match status" value="1"/>
</dbReference>
<protein>
    <submittedName>
        <fullName evidence="7">GT2 family glycosyltransferase</fullName>
    </submittedName>
</protein>
<evidence type="ECO:0000313" key="7">
    <source>
        <dbReference type="EMBL" id="MBB6040235.1"/>
    </source>
</evidence>